<keyword evidence="4" id="KW-0694">RNA-binding</keyword>
<dbReference type="InterPro" id="IPR015096">
    <property type="entry name" value="FUBP_C"/>
</dbReference>
<evidence type="ECO:0000256" key="4">
    <source>
        <dbReference type="PROSITE-ProRule" id="PRU00117"/>
    </source>
</evidence>
<accession>A0AAN8NJX5</accession>
<keyword evidence="2" id="KW-0677">Repeat</keyword>
<sequence>MSEFPSAGGQANVPQSTAYAAAVQRAREIAAKINPEGGGGGGGVKRDLEDGFQPENKKVARTGGEFAGPGPQGGAQPRPAGMGFSNDGIFSEEIMVPDKIVGLIIGRGGEQITRLQSESGCKIQMERSRGTVERQCTLTGTREAIGRAREMVMNIVSTLIRNENFGSGGGSNNGESDAHPPFHQNQNSGPPGQAFAEIMVPGPKVGLIIGKGGETIKHLQDTTGARMVVVQDSNSQDYEKPLRITGTQQQVDHAKDLVYQMISDKDTGAGGGGAGDRRNRPDRGHFSGGPPGGQGNFNNDFDNNSQPGGGVIEILVPRAAVGVVIGKGGEMIKKIQSSTGAKLQFEQGRDDGPGDRKCILTGKPEQCEDAREKVMELIDSVQRRDDRREPGRGNRNDRNERDRRGGPGGDFDRPGSRGDRWGGGRDRPERSEITFAVPANRAGFVIGKGGEKIKQINAQCGAYCEIDRKLSNVNPAEKVFVIRGTPEQIEEAKRLIIEYSGIEDYYGVGGGGSGGSGNNAHHQLPITSTAYPNQGGFHPQGWGGPNSNSYQWGGVVQSAAGDSNQSQVPINPVNGQADYTLQWVEYYRSIGMVREAEMIEQQAKNNKMMGNPNPAQPGPNSQSLGAPGSAQQPAGNPQANGAQQDYSAQWAEYYRSIGKVKEAEAIEAQIKAKAAGGMGAVNPQVAPQPSQQQPGQMIGGAPQQPPQFNQFGGFQQQSNTATYYGGPGQGGPYGNYPGYAGGYGQAGSEN</sequence>
<dbReference type="Pfam" id="PF00013">
    <property type="entry name" value="KH_1"/>
    <property type="match status" value="4"/>
</dbReference>
<comment type="subcellular location">
    <subcellularLocation>
        <location evidence="1">Nucleus</location>
    </subcellularLocation>
</comment>
<evidence type="ECO:0000313" key="7">
    <source>
        <dbReference type="EMBL" id="KAK6618702.1"/>
    </source>
</evidence>
<feature type="compositionally biased region" description="Low complexity" evidence="5">
    <location>
        <begin position="683"/>
        <end position="717"/>
    </location>
</feature>
<feature type="region of interest" description="Disordered" evidence="5">
    <location>
        <begin position="264"/>
        <end position="305"/>
    </location>
</feature>
<feature type="region of interest" description="Disordered" evidence="5">
    <location>
        <begin position="32"/>
        <end position="83"/>
    </location>
</feature>
<feature type="compositionally biased region" description="Polar residues" evidence="5">
    <location>
        <begin position="618"/>
        <end position="644"/>
    </location>
</feature>
<dbReference type="EMBL" id="JAWJWE010000041">
    <property type="protein sequence ID" value="KAK6618702.1"/>
    <property type="molecule type" value="Genomic_DNA"/>
</dbReference>
<dbReference type="Proteomes" id="UP001372834">
    <property type="component" value="Unassembled WGS sequence"/>
</dbReference>
<evidence type="ECO:0000259" key="6">
    <source>
        <dbReference type="SMART" id="SM00322"/>
    </source>
</evidence>
<dbReference type="InterPro" id="IPR004088">
    <property type="entry name" value="KH_dom_type_1"/>
</dbReference>
<dbReference type="GO" id="GO:0003723">
    <property type="term" value="F:RNA binding"/>
    <property type="evidence" value="ECO:0007669"/>
    <property type="project" value="UniProtKB-UniRule"/>
</dbReference>
<comment type="caution">
    <text evidence="7">The sequence shown here is derived from an EMBL/GenBank/DDBJ whole genome shotgun (WGS) entry which is preliminary data.</text>
</comment>
<feature type="compositionally biased region" description="Polar residues" evidence="5">
    <location>
        <begin position="518"/>
        <end position="532"/>
    </location>
</feature>
<protein>
    <recommendedName>
        <fullName evidence="6">K Homology domain-containing protein</fullName>
    </recommendedName>
</protein>
<feature type="region of interest" description="Disordered" evidence="5">
    <location>
        <begin position="606"/>
        <end position="644"/>
    </location>
</feature>
<feature type="region of interest" description="Disordered" evidence="5">
    <location>
        <begin position="516"/>
        <end position="554"/>
    </location>
</feature>
<feature type="domain" description="K Homology" evidence="6">
    <location>
        <begin position="88"/>
        <end position="157"/>
    </location>
</feature>
<dbReference type="SUPFAM" id="SSF54791">
    <property type="entry name" value="Eukaryotic type KH-domain (KH-domain type I)"/>
    <property type="match status" value="4"/>
</dbReference>
<dbReference type="Gene3D" id="3.30.1370.10">
    <property type="entry name" value="K Homology domain, type 1"/>
    <property type="match status" value="4"/>
</dbReference>
<feature type="region of interest" description="Disordered" evidence="5">
    <location>
        <begin position="378"/>
        <end position="432"/>
    </location>
</feature>
<dbReference type="GO" id="GO:0005634">
    <property type="term" value="C:nucleus"/>
    <property type="evidence" value="ECO:0007669"/>
    <property type="project" value="UniProtKB-SubCell"/>
</dbReference>
<feature type="region of interest" description="Disordered" evidence="5">
    <location>
        <begin position="164"/>
        <end position="194"/>
    </location>
</feature>
<dbReference type="GO" id="GO:0006355">
    <property type="term" value="P:regulation of DNA-templated transcription"/>
    <property type="evidence" value="ECO:0007669"/>
    <property type="project" value="InterPro"/>
</dbReference>
<name>A0AAN8NJX5_POLSC</name>
<feature type="compositionally biased region" description="Gly residues" evidence="5">
    <location>
        <begin position="286"/>
        <end position="295"/>
    </location>
</feature>
<dbReference type="CDD" id="cd22397">
    <property type="entry name" value="KH-I_FUBP_rpt2"/>
    <property type="match status" value="1"/>
</dbReference>
<dbReference type="Pfam" id="PF09005">
    <property type="entry name" value="FUBP_C"/>
    <property type="match status" value="2"/>
</dbReference>
<dbReference type="AlphaFoldDB" id="A0AAN8NJX5"/>
<evidence type="ECO:0000256" key="2">
    <source>
        <dbReference type="ARBA" id="ARBA00022737"/>
    </source>
</evidence>
<dbReference type="PROSITE" id="PS50084">
    <property type="entry name" value="KH_TYPE_1"/>
    <property type="match status" value="4"/>
</dbReference>
<gene>
    <name evidence="7" type="ORF">RUM43_013093</name>
</gene>
<dbReference type="PANTHER" id="PTHR10288">
    <property type="entry name" value="KH DOMAIN CONTAINING RNA BINDING PROTEIN"/>
    <property type="match status" value="1"/>
</dbReference>
<organism evidence="7 8">
    <name type="scientific">Polyplax serrata</name>
    <name type="common">Common mouse louse</name>
    <dbReference type="NCBI Taxonomy" id="468196"/>
    <lineage>
        <taxon>Eukaryota</taxon>
        <taxon>Metazoa</taxon>
        <taxon>Ecdysozoa</taxon>
        <taxon>Arthropoda</taxon>
        <taxon>Hexapoda</taxon>
        <taxon>Insecta</taxon>
        <taxon>Pterygota</taxon>
        <taxon>Neoptera</taxon>
        <taxon>Paraneoptera</taxon>
        <taxon>Psocodea</taxon>
        <taxon>Troctomorpha</taxon>
        <taxon>Phthiraptera</taxon>
        <taxon>Anoplura</taxon>
        <taxon>Polyplacidae</taxon>
        <taxon>Polyplax</taxon>
    </lineage>
</organism>
<feature type="domain" description="K Homology" evidence="6">
    <location>
        <begin position="429"/>
        <end position="501"/>
    </location>
</feature>
<feature type="compositionally biased region" description="Low complexity" evidence="5">
    <location>
        <begin position="296"/>
        <end position="305"/>
    </location>
</feature>
<proteinExistence type="predicted"/>
<feature type="domain" description="K Homology" evidence="6">
    <location>
        <begin position="192"/>
        <end position="263"/>
    </location>
</feature>
<feature type="region of interest" description="Disordered" evidence="5">
    <location>
        <begin position="681"/>
        <end position="731"/>
    </location>
</feature>
<keyword evidence="3" id="KW-0539">Nucleus</keyword>
<dbReference type="CDD" id="cd22396">
    <property type="entry name" value="KH-I_FUBP_rpt1"/>
    <property type="match status" value="1"/>
</dbReference>
<dbReference type="SMART" id="SM00322">
    <property type="entry name" value="KH"/>
    <property type="match status" value="4"/>
</dbReference>
<dbReference type="InterPro" id="IPR004087">
    <property type="entry name" value="KH_dom"/>
</dbReference>
<reference evidence="7 8" key="1">
    <citation type="submission" date="2023-10" db="EMBL/GenBank/DDBJ databases">
        <title>Genomes of two closely related lineages of the louse Polyplax serrata with different host specificities.</title>
        <authorList>
            <person name="Martinu J."/>
            <person name="Tarabai H."/>
            <person name="Stefka J."/>
            <person name="Hypsa V."/>
        </authorList>
    </citation>
    <scope>NUCLEOTIDE SEQUENCE [LARGE SCALE GENOMIC DNA]</scope>
    <source>
        <strain evidence="7">HR10_N</strain>
    </source>
</reference>
<dbReference type="InterPro" id="IPR036612">
    <property type="entry name" value="KH_dom_type_1_sf"/>
</dbReference>
<evidence type="ECO:0000256" key="1">
    <source>
        <dbReference type="ARBA" id="ARBA00004123"/>
    </source>
</evidence>
<evidence type="ECO:0000256" key="5">
    <source>
        <dbReference type="SAM" id="MobiDB-lite"/>
    </source>
</evidence>
<evidence type="ECO:0000256" key="3">
    <source>
        <dbReference type="ARBA" id="ARBA00023242"/>
    </source>
</evidence>
<dbReference type="CDD" id="cd22398">
    <property type="entry name" value="KH-I_FUBP_rpt3"/>
    <property type="match status" value="1"/>
</dbReference>
<feature type="domain" description="K Homology" evidence="6">
    <location>
        <begin position="308"/>
        <end position="379"/>
    </location>
</feature>
<evidence type="ECO:0000313" key="8">
    <source>
        <dbReference type="Proteomes" id="UP001372834"/>
    </source>
</evidence>
<feature type="compositionally biased region" description="Basic and acidic residues" evidence="5">
    <location>
        <begin position="275"/>
        <end position="285"/>
    </location>
</feature>
<feature type="compositionally biased region" description="Low complexity" evidence="5">
    <location>
        <begin position="74"/>
        <end position="83"/>
    </location>
</feature>